<dbReference type="PANTHER" id="PTHR24049">
    <property type="entry name" value="CRUMBS FAMILY MEMBER"/>
    <property type="match status" value="1"/>
</dbReference>
<dbReference type="OrthoDB" id="430340at2759"/>
<dbReference type="PROSITE" id="PS50026">
    <property type="entry name" value="EGF_3"/>
    <property type="match status" value="2"/>
</dbReference>
<comment type="caution">
    <text evidence="6">Lacks conserved residue(s) required for the propagation of feature annotation.</text>
</comment>
<dbReference type="Gene3D" id="2.10.25.10">
    <property type="entry name" value="Laminin"/>
    <property type="match status" value="3"/>
</dbReference>
<dbReference type="FunFam" id="2.10.25.10:FF:000080">
    <property type="entry name" value="Neurogenic locus notch 1"/>
    <property type="match status" value="1"/>
</dbReference>
<keyword evidence="5 6" id="KW-1015">Disulfide bond</keyword>
<dbReference type="Proteomes" id="UP000274429">
    <property type="component" value="Unassembled WGS sequence"/>
</dbReference>
<gene>
    <name evidence="8" type="ORF">TTAC_LOCUS5612</name>
</gene>
<dbReference type="CDD" id="cd00054">
    <property type="entry name" value="EGF_CA"/>
    <property type="match status" value="1"/>
</dbReference>
<reference evidence="10" key="1">
    <citation type="submission" date="2017-02" db="UniProtKB">
        <authorList>
            <consortium name="WormBaseParasite"/>
        </authorList>
    </citation>
    <scope>IDENTIFICATION</scope>
</reference>
<dbReference type="SMART" id="SM00179">
    <property type="entry name" value="EGF_CA"/>
    <property type="match status" value="1"/>
</dbReference>
<evidence type="ECO:0000256" key="4">
    <source>
        <dbReference type="ARBA" id="ARBA00022737"/>
    </source>
</evidence>
<dbReference type="PROSITE" id="PS01186">
    <property type="entry name" value="EGF_2"/>
    <property type="match status" value="2"/>
</dbReference>
<proteinExistence type="predicted"/>
<evidence type="ECO:0000256" key="1">
    <source>
        <dbReference type="ARBA" id="ARBA00022473"/>
    </source>
</evidence>
<dbReference type="InterPro" id="IPR001881">
    <property type="entry name" value="EGF-like_Ca-bd_dom"/>
</dbReference>
<dbReference type="STRING" id="6205.A0A0R3WXY7"/>
<feature type="domain" description="EGF-like" evidence="7">
    <location>
        <begin position="108"/>
        <end position="155"/>
    </location>
</feature>
<sequence>FQGSHCEANIDDCVGVTCLNGGSCVDGVNEWFCRCPAGYSGRHCELHQLIPVSGGLGSVAVADPTIITTCHSGKICLHNGVCIRPAATFNAVEAFCDCPLEWYGEFCEIPVCSEDVCANGGRCRALLNRPGDQTTPSMKESYCECPPGFFGKHCLEKVIFVRGYQFAILIAFCSGWLL</sequence>
<dbReference type="InterPro" id="IPR000742">
    <property type="entry name" value="EGF"/>
</dbReference>
<keyword evidence="2 6" id="KW-0245">EGF-like domain</keyword>
<dbReference type="SUPFAM" id="SSF57196">
    <property type="entry name" value="EGF/Laminin"/>
    <property type="match status" value="3"/>
</dbReference>
<keyword evidence="9" id="KW-1185">Reference proteome</keyword>
<evidence type="ECO:0000259" key="7">
    <source>
        <dbReference type="PROSITE" id="PS50026"/>
    </source>
</evidence>
<evidence type="ECO:0000313" key="9">
    <source>
        <dbReference type="Proteomes" id="UP000274429"/>
    </source>
</evidence>
<dbReference type="PRINTS" id="PR00010">
    <property type="entry name" value="EGFBLOOD"/>
</dbReference>
<dbReference type="WBParaSite" id="TTAC_0000562701-mRNA-1">
    <property type="protein sequence ID" value="TTAC_0000562701-mRNA-1"/>
    <property type="gene ID" value="TTAC_0000562701"/>
</dbReference>
<feature type="domain" description="EGF-like" evidence="7">
    <location>
        <begin position="9"/>
        <end position="45"/>
    </location>
</feature>
<evidence type="ECO:0000313" key="10">
    <source>
        <dbReference type="WBParaSite" id="TTAC_0000562701-mRNA-1"/>
    </source>
</evidence>
<evidence type="ECO:0000256" key="5">
    <source>
        <dbReference type="ARBA" id="ARBA00023157"/>
    </source>
</evidence>
<protein>
    <submittedName>
        <fullName evidence="10">EGF-like domain-containing protein</fullName>
    </submittedName>
</protein>
<dbReference type="PANTHER" id="PTHR24049:SF35">
    <property type="entry name" value="EGF-LIKE DOMAIN-CONTAINING PROTEIN"/>
    <property type="match status" value="1"/>
</dbReference>
<evidence type="ECO:0000256" key="2">
    <source>
        <dbReference type="ARBA" id="ARBA00022536"/>
    </source>
</evidence>
<dbReference type="GO" id="GO:0005509">
    <property type="term" value="F:calcium ion binding"/>
    <property type="evidence" value="ECO:0007669"/>
    <property type="project" value="InterPro"/>
</dbReference>
<keyword evidence="3" id="KW-0732">Signal</keyword>
<dbReference type="Pfam" id="PF00008">
    <property type="entry name" value="EGF"/>
    <property type="match status" value="2"/>
</dbReference>
<accession>A0A0R3WXY7</accession>
<name>A0A0R3WXY7_HYDTA</name>
<dbReference type="InterPro" id="IPR051022">
    <property type="entry name" value="Notch_Cell-Fate_Det"/>
</dbReference>
<dbReference type="EMBL" id="UYWX01008217">
    <property type="protein sequence ID" value="VDM27320.1"/>
    <property type="molecule type" value="Genomic_DNA"/>
</dbReference>
<organism evidence="10">
    <name type="scientific">Hydatigena taeniaeformis</name>
    <name type="common">Feline tapeworm</name>
    <name type="synonym">Taenia taeniaeformis</name>
    <dbReference type="NCBI Taxonomy" id="6205"/>
    <lineage>
        <taxon>Eukaryota</taxon>
        <taxon>Metazoa</taxon>
        <taxon>Spiralia</taxon>
        <taxon>Lophotrochozoa</taxon>
        <taxon>Platyhelminthes</taxon>
        <taxon>Cestoda</taxon>
        <taxon>Eucestoda</taxon>
        <taxon>Cyclophyllidea</taxon>
        <taxon>Taeniidae</taxon>
        <taxon>Hydatigera</taxon>
    </lineage>
</organism>
<dbReference type="SMART" id="SM00181">
    <property type="entry name" value="EGF"/>
    <property type="match status" value="3"/>
</dbReference>
<evidence type="ECO:0000256" key="3">
    <source>
        <dbReference type="ARBA" id="ARBA00022729"/>
    </source>
</evidence>
<keyword evidence="4" id="KW-0677">Repeat</keyword>
<feature type="disulfide bond" evidence="6">
    <location>
        <begin position="145"/>
        <end position="154"/>
    </location>
</feature>
<dbReference type="PROSITE" id="PS00022">
    <property type="entry name" value="EGF_1"/>
    <property type="match status" value="2"/>
</dbReference>
<evidence type="ECO:0000256" key="6">
    <source>
        <dbReference type="PROSITE-ProRule" id="PRU00076"/>
    </source>
</evidence>
<reference evidence="8 9" key="2">
    <citation type="submission" date="2018-11" db="EMBL/GenBank/DDBJ databases">
        <authorList>
            <consortium name="Pathogen Informatics"/>
        </authorList>
    </citation>
    <scope>NUCLEOTIDE SEQUENCE [LARGE SCALE GENOMIC DNA]</scope>
</reference>
<keyword evidence="1" id="KW-0217">Developmental protein</keyword>
<feature type="disulfide bond" evidence="6">
    <location>
        <begin position="35"/>
        <end position="44"/>
    </location>
</feature>
<evidence type="ECO:0000313" key="8">
    <source>
        <dbReference type="EMBL" id="VDM27320.1"/>
    </source>
</evidence>
<dbReference type="AlphaFoldDB" id="A0A0R3WXY7"/>